<dbReference type="STRING" id="1797513.A2782_02620"/>
<feature type="domain" description="Peptidase M16 N-terminal" evidence="3">
    <location>
        <begin position="16"/>
        <end position="141"/>
    </location>
</feature>
<dbReference type="InterPro" id="IPR050361">
    <property type="entry name" value="MPP/UQCRC_Complex"/>
</dbReference>
<dbReference type="InterPro" id="IPR011249">
    <property type="entry name" value="Metalloenz_LuxS/M16"/>
</dbReference>
<name>A0A1G1V1V1_9BACT</name>
<dbReference type="PANTHER" id="PTHR11851:SF49">
    <property type="entry name" value="MITOCHONDRIAL-PROCESSING PEPTIDASE SUBUNIT ALPHA"/>
    <property type="match status" value="1"/>
</dbReference>
<evidence type="ECO:0008006" key="7">
    <source>
        <dbReference type="Google" id="ProtNLM"/>
    </source>
</evidence>
<protein>
    <recommendedName>
        <fullName evidence="7">Peptidase M16</fullName>
    </recommendedName>
</protein>
<proteinExistence type="inferred from homology"/>
<dbReference type="PANTHER" id="PTHR11851">
    <property type="entry name" value="METALLOPROTEASE"/>
    <property type="match status" value="1"/>
</dbReference>
<dbReference type="GO" id="GO:0046872">
    <property type="term" value="F:metal ion binding"/>
    <property type="evidence" value="ECO:0007669"/>
    <property type="project" value="InterPro"/>
</dbReference>
<dbReference type="Pfam" id="PF00675">
    <property type="entry name" value="Peptidase_M16"/>
    <property type="match status" value="1"/>
</dbReference>
<organism evidence="5 6">
    <name type="scientific">Candidatus Blackburnbacteria bacterium RIFCSPHIGHO2_01_FULL_43_15b</name>
    <dbReference type="NCBI Taxonomy" id="1797513"/>
    <lineage>
        <taxon>Bacteria</taxon>
        <taxon>Candidatus Blackburniibacteriota</taxon>
    </lineage>
</organism>
<dbReference type="InterPro" id="IPR001431">
    <property type="entry name" value="Pept_M16_Zn_BS"/>
</dbReference>
<evidence type="ECO:0000313" key="6">
    <source>
        <dbReference type="Proteomes" id="UP000177967"/>
    </source>
</evidence>
<evidence type="ECO:0000313" key="5">
    <source>
        <dbReference type="EMBL" id="OGY09343.1"/>
    </source>
</evidence>
<dbReference type="Pfam" id="PF05193">
    <property type="entry name" value="Peptidase_M16_C"/>
    <property type="match status" value="1"/>
</dbReference>
<feature type="domain" description="Peptidase M16 C-terminal" evidence="4">
    <location>
        <begin position="169"/>
        <end position="366"/>
    </location>
</feature>
<evidence type="ECO:0000259" key="4">
    <source>
        <dbReference type="Pfam" id="PF05193"/>
    </source>
</evidence>
<comment type="similarity">
    <text evidence="1 2">Belongs to the peptidase M16 family.</text>
</comment>
<accession>A0A1G1V1V1</accession>
<dbReference type="Proteomes" id="UP000177967">
    <property type="component" value="Unassembled WGS sequence"/>
</dbReference>
<dbReference type="GO" id="GO:0006508">
    <property type="term" value="P:proteolysis"/>
    <property type="evidence" value="ECO:0007669"/>
    <property type="project" value="InterPro"/>
</dbReference>
<dbReference type="InterPro" id="IPR011765">
    <property type="entry name" value="Pept_M16_N"/>
</dbReference>
<dbReference type="Gene3D" id="3.30.830.10">
    <property type="entry name" value="Metalloenzyme, LuxS/M16 peptidase-like"/>
    <property type="match status" value="2"/>
</dbReference>
<dbReference type="InterPro" id="IPR007863">
    <property type="entry name" value="Peptidase_M16_C"/>
</dbReference>
<evidence type="ECO:0000256" key="2">
    <source>
        <dbReference type="RuleBase" id="RU004447"/>
    </source>
</evidence>
<comment type="caution">
    <text evidence="5">The sequence shown here is derived from an EMBL/GenBank/DDBJ whole genome shotgun (WGS) entry which is preliminary data.</text>
</comment>
<dbReference type="EMBL" id="MHBW01000011">
    <property type="protein sequence ID" value="OGY09343.1"/>
    <property type="molecule type" value="Genomic_DNA"/>
</dbReference>
<dbReference type="GO" id="GO:0004222">
    <property type="term" value="F:metalloendopeptidase activity"/>
    <property type="evidence" value="ECO:0007669"/>
    <property type="project" value="InterPro"/>
</dbReference>
<dbReference type="PROSITE" id="PS00143">
    <property type="entry name" value="INSULINASE"/>
    <property type="match status" value="1"/>
</dbReference>
<dbReference type="SUPFAM" id="SSF63411">
    <property type="entry name" value="LuxS/MPP-like metallohydrolase"/>
    <property type="match status" value="2"/>
</dbReference>
<dbReference type="AlphaFoldDB" id="A0A1G1V1V1"/>
<evidence type="ECO:0000259" key="3">
    <source>
        <dbReference type="Pfam" id="PF00675"/>
    </source>
</evidence>
<gene>
    <name evidence="5" type="ORF">A2782_02620</name>
</gene>
<reference evidence="5 6" key="1">
    <citation type="journal article" date="2016" name="Nat. Commun.">
        <title>Thousands of microbial genomes shed light on interconnected biogeochemical processes in an aquifer system.</title>
        <authorList>
            <person name="Anantharaman K."/>
            <person name="Brown C.T."/>
            <person name="Hug L.A."/>
            <person name="Sharon I."/>
            <person name="Castelle C.J."/>
            <person name="Probst A.J."/>
            <person name="Thomas B.C."/>
            <person name="Singh A."/>
            <person name="Wilkins M.J."/>
            <person name="Karaoz U."/>
            <person name="Brodie E.L."/>
            <person name="Williams K.H."/>
            <person name="Hubbard S.S."/>
            <person name="Banfield J.F."/>
        </authorList>
    </citation>
    <scope>NUCLEOTIDE SEQUENCE [LARGE SCALE GENOMIC DNA]</scope>
</reference>
<evidence type="ECO:0000256" key="1">
    <source>
        <dbReference type="ARBA" id="ARBA00007261"/>
    </source>
</evidence>
<sequence length="481" mass="53556">MKLNKSTLSNGITLITSSVPGVESCTVQVFVRAGSRDENTRVAGLAHFLEHMVFKGTSRYPSAQAVSTAADSIGAEINASTDKERTAYHLKVTQKHVELAFDVLSDMVFEPLLEPQEIEREKGVIIQEIAMYEDLPPQKVATSFEELLYGDKTSLGHDIAGKPANIKRVTKNDFVEFRKKLYQPKNMVISVAGKFEQRKIEELAEKWFGDHATLNEKGVIPAQAGIHTRNVFLDPHLHGDDKSFLDPRIREDDRVVRQNDNGRVAPDVRLVTKLTEQAHLVLGFSGNPLGHKDRYIETVLSAILGGGMSSRLFSQVREKRGLAYYIHTSVQHYTDAGYLAARAGVELGKVDEAIKVILDVILNVSEGSLAHARDMASARDSSPAAQNDKVTEKELSKAKEYAKGRFLLSLEDTENVSDFFGEHYLLEGRLRTVEDVLSGIDNVTAEDVYRVAGSFFQEDRLNLAIVGPFDNPERFRKLLRS</sequence>